<keyword evidence="3" id="KW-0614">Plasmid</keyword>
<dbReference type="Proteomes" id="UP000295727">
    <property type="component" value="Plasmid unnamed1"/>
</dbReference>
<sequence>MYPPLTSTLLRPADDESLQLEQVERALLREVAPHALRNAWATDAVARKIPLDVVRLLLGHALLSTSVIYTHAERIRSIEEVAKLFGDAS</sequence>
<dbReference type="GO" id="GO:0006310">
    <property type="term" value="P:DNA recombination"/>
    <property type="evidence" value="ECO:0007669"/>
    <property type="project" value="UniProtKB-KW"/>
</dbReference>
<name>A0A4P7D679_9BURK</name>
<protein>
    <recommendedName>
        <fullName evidence="2">Tyr recombinase domain-containing protein</fullName>
    </recommendedName>
</protein>
<dbReference type="InterPro" id="IPR013762">
    <property type="entry name" value="Integrase-like_cat_sf"/>
</dbReference>
<keyword evidence="4" id="KW-1185">Reference proteome</keyword>
<evidence type="ECO:0000313" key="4">
    <source>
        <dbReference type="Proteomes" id="UP000295727"/>
    </source>
</evidence>
<gene>
    <name evidence="3" type="ORF">E1956_44965</name>
</gene>
<reference evidence="3 4" key="1">
    <citation type="submission" date="2019-03" db="EMBL/GenBank/DDBJ databases">
        <title>Paraburkholderia sp. 7MH5, isolated from subtropical forest soil.</title>
        <authorList>
            <person name="Gao Z.-H."/>
            <person name="Qiu L.-H."/>
        </authorList>
    </citation>
    <scope>NUCLEOTIDE SEQUENCE [LARGE SCALE GENOMIC DNA]</scope>
    <source>
        <strain evidence="3 4">7MH5</strain>
        <plasmid evidence="3 4">unnamed1</plasmid>
    </source>
</reference>
<dbReference type="Pfam" id="PF00589">
    <property type="entry name" value="Phage_integrase"/>
    <property type="match status" value="1"/>
</dbReference>
<dbReference type="AlphaFoldDB" id="A0A4P7D679"/>
<accession>A0A4P7D679</accession>
<dbReference type="Gene3D" id="1.10.443.10">
    <property type="entry name" value="Intergrase catalytic core"/>
    <property type="match status" value="1"/>
</dbReference>
<organism evidence="3 4">
    <name type="scientific">Paraburkholderia pallida</name>
    <dbReference type="NCBI Taxonomy" id="2547399"/>
    <lineage>
        <taxon>Bacteria</taxon>
        <taxon>Pseudomonadati</taxon>
        <taxon>Pseudomonadota</taxon>
        <taxon>Betaproteobacteria</taxon>
        <taxon>Burkholderiales</taxon>
        <taxon>Burkholderiaceae</taxon>
        <taxon>Paraburkholderia</taxon>
    </lineage>
</organism>
<dbReference type="KEGG" id="ppai:E1956_44965"/>
<evidence type="ECO:0000313" key="3">
    <source>
        <dbReference type="EMBL" id="QBR04276.1"/>
    </source>
</evidence>
<dbReference type="InterPro" id="IPR011010">
    <property type="entry name" value="DNA_brk_join_enz"/>
</dbReference>
<dbReference type="GO" id="GO:0003677">
    <property type="term" value="F:DNA binding"/>
    <property type="evidence" value="ECO:0007669"/>
    <property type="project" value="InterPro"/>
</dbReference>
<keyword evidence="1" id="KW-0233">DNA recombination</keyword>
<proteinExistence type="predicted"/>
<geneLocation type="plasmid" evidence="3 4">
    <name>unnamed1</name>
</geneLocation>
<evidence type="ECO:0000259" key="2">
    <source>
        <dbReference type="Pfam" id="PF00589"/>
    </source>
</evidence>
<dbReference type="OrthoDB" id="184666at2"/>
<dbReference type="SUPFAM" id="SSF56349">
    <property type="entry name" value="DNA breaking-rejoining enzymes"/>
    <property type="match status" value="1"/>
</dbReference>
<feature type="domain" description="Tyr recombinase" evidence="2">
    <location>
        <begin position="29"/>
        <end position="73"/>
    </location>
</feature>
<dbReference type="InterPro" id="IPR002104">
    <property type="entry name" value="Integrase_catalytic"/>
</dbReference>
<evidence type="ECO:0000256" key="1">
    <source>
        <dbReference type="ARBA" id="ARBA00023172"/>
    </source>
</evidence>
<dbReference type="EMBL" id="CP038152">
    <property type="protein sequence ID" value="QBR04276.1"/>
    <property type="molecule type" value="Genomic_DNA"/>
</dbReference>
<dbReference type="GO" id="GO:0015074">
    <property type="term" value="P:DNA integration"/>
    <property type="evidence" value="ECO:0007669"/>
    <property type="project" value="InterPro"/>
</dbReference>